<dbReference type="Gramene" id="ESW19380">
    <property type="protein sequence ID" value="ESW19380"/>
    <property type="gene ID" value="PHAVU_006G119900g"/>
</dbReference>
<keyword evidence="14" id="KW-0472">Membrane</keyword>
<dbReference type="PANTHER" id="PTHR10682">
    <property type="entry name" value="POLY A POLYMERASE"/>
    <property type="match status" value="1"/>
</dbReference>
<dbReference type="eggNOG" id="KOG2245">
    <property type="taxonomic scope" value="Eukaryota"/>
</dbReference>
<evidence type="ECO:0000313" key="17">
    <source>
        <dbReference type="EMBL" id="ESW19380.1"/>
    </source>
</evidence>
<dbReference type="EMBL" id="CM002293">
    <property type="protein sequence ID" value="ESW19380.1"/>
    <property type="molecule type" value="Genomic_DNA"/>
</dbReference>
<sequence length="596" mass="68866">MWWWYTSSFRWPELNLSLLWSNFRWPALDLSYWSVESVIQWNLSLVDDVVWALITGLESIALVALLCYFFICCGLKTESAQQKKSKKTDRRSNFGKRFLSSCMEFQSPTSRPTRSDVILNHHPPFPIIHRFLLPPPPLLPSPSTVLLPIPFNQSLFFTMDNQRSISLLQFMVDEGLLPSAAEEDKRKNVIRKLKQVVSSWVKKVACLHQLPEHQIAVTSATVITYGSYGLGVHNSGSDIDALCVAPFFASIAEDFFVVLHDMLKRRPEVSYIHCVKSAKVPLMRFKFEGVSIDLPYARLNVLYVPENVDILNPFFTRNIDDTSWKSLSGVRANKYILHLVPNIEKFQCMLRCLKLWAKRRGVYGTLLGYLGGVHMTVLAAYVLLRHPDATLNALIMNFFQTFAFWPWPTPVMLQEGMFTVIDAIETRSFMPIFLPSSRYEYCHTNITKSTFFRIRSEFLRGHDMTKDILKPDFLWDNVFEPFPYSKRYSQFVKIYLSSPDHYALAEWVGWVKSRFRGLLVHLEVTQGFCDPNPTEYVDREKTEPNVVFYWGLQPNKKNFLDIDSVKGEFMKIIKNGYEGSPGKMEMSILLGSQLPN</sequence>
<dbReference type="GO" id="GO:0003723">
    <property type="term" value="F:RNA binding"/>
    <property type="evidence" value="ECO:0007669"/>
    <property type="project" value="InterPro"/>
</dbReference>
<evidence type="ECO:0000256" key="7">
    <source>
        <dbReference type="ARBA" id="ARBA00022679"/>
    </source>
</evidence>
<dbReference type="Gene3D" id="3.30.460.10">
    <property type="entry name" value="Beta Polymerase, domain 2"/>
    <property type="match status" value="1"/>
</dbReference>
<name>V7BQQ2_PHAVU</name>
<dbReference type="FunFam" id="3.30.460.10:FF:000002">
    <property type="entry name" value="Poly(A) polymerase alpha, putative"/>
    <property type="match status" value="1"/>
</dbReference>
<dbReference type="AlphaFoldDB" id="V7BQQ2"/>
<evidence type="ECO:0000256" key="13">
    <source>
        <dbReference type="ARBA" id="ARBA00023242"/>
    </source>
</evidence>
<keyword evidence="6" id="KW-0507">mRNA processing</keyword>
<evidence type="ECO:0000259" key="16">
    <source>
        <dbReference type="Pfam" id="PF20750"/>
    </source>
</evidence>
<dbReference type="InterPro" id="IPR011068">
    <property type="entry name" value="NuclTrfase_I-like_C"/>
</dbReference>
<evidence type="ECO:0000313" key="18">
    <source>
        <dbReference type="Proteomes" id="UP000000226"/>
    </source>
</evidence>
<dbReference type="SUPFAM" id="SSF81301">
    <property type="entry name" value="Nucleotidyltransferase"/>
    <property type="match status" value="1"/>
</dbReference>
<dbReference type="STRING" id="3885.V7BQQ2"/>
<dbReference type="OMA" id="RMDEERT"/>
<dbReference type="OrthoDB" id="412748at2759"/>
<dbReference type="FunFam" id="3.30.70.590:FF:000005">
    <property type="entry name" value="Nuclear poly(A) polymerase 3"/>
    <property type="match status" value="1"/>
</dbReference>
<evidence type="ECO:0000256" key="5">
    <source>
        <dbReference type="ARBA" id="ARBA00012388"/>
    </source>
</evidence>
<protein>
    <recommendedName>
        <fullName evidence="5">polynucleotide adenylyltransferase</fullName>
        <ecNumber evidence="5">2.7.7.19</ecNumber>
    </recommendedName>
</protein>
<keyword evidence="14" id="KW-0812">Transmembrane</keyword>
<feature type="domain" description="Poly(A) polymerase nucleotidyltransferase" evidence="16">
    <location>
        <begin position="160"/>
        <end position="340"/>
    </location>
</feature>
<dbReference type="GO" id="GO:0006397">
    <property type="term" value="P:mRNA processing"/>
    <property type="evidence" value="ECO:0007669"/>
    <property type="project" value="UniProtKB-KW"/>
</dbReference>
<evidence type="ECO:0000256" key="14">
    <source>
        <dbReference type="SAM" id="Phobius"/>
    </source>
</evidence>
<evidence type="ECO:0000256" key="11">
    <source>
        <dbReference type="ARBA" id="ARBA00022840"/>
    </source>
</evidence>
<dbReference type="InterPro" id="IPR007012">
    <property type="entry name" value="PolA_pol_cen_dom"/>
</dbReference>
<dbReference type="SUPFAM" id="SSF81631">
    <property type="entry name" value="PAP/OAS1 substrate-binding domain"/>
    <property type="match status" value="1"/>
</dbReference>
<comment type="cofactor">
    <cofactor evidence="1">
        <name>Mn(2+)</name>
        <dbReference type="ChEBI" id="CHEBI:29035"/>
    </cofactor>
</comment>
<dbReference type="Pfam" id="PF04928">
    <property type="entry name" value="PAP_central"/>
    <property type="match status" value="1"/>
</dbReference>
<dbReference type="GO" id="GO:0005634">
    <property type="term" value="C:nucleus"/>
    <property type="evidence" value="ECO:0007669"/>
    <property type="project" value="UniProtKB-SubCell"/>
</dbReference>
<dbReference type="Gene3D" id="3.30.70.590">
    <property type="entry name" value="Poly(A) polymerase predicted RNA binding domain"/>
    <property type="match status" value="1"/>
</dbReference>
<reference evidence="18" key="1">
    <citation type="journal article" date="2014" name="Nat. Genet.">
        <title>A reference genome for common bean and genome-wide analysis of dual domestications.</title>
        <authorList>
            <person name="Schmutz J."/>
            <person name="McClean P.E."/>
            <person name="Mamidi S."/>
            <person name="Wu G.A."/>
            <person name="Cannon S.B."/>
            <person name="Grimwood J."/>
            <person name="Jenkins J."/>
            <person name="Shu S."/>
            <person name="Song Q."/>
            <person name="Chavarro C."/>
            <person name="Torres-Torres M."/>
            <person name="Geffroy V."/>
            <person name="Moghaddam S.M."/>
            <person name="Gao D."/>
            <person name="Abernathy B."/>
            <person name="Barry K."/>
            <person name="Blair M."/>
            <person name="Brick M.A."/>
            <person name="Chovatia M."/>
            <person name="Gepts P."/>
            <person name="Goodstein D.M."/>
            <person name="Gonzales M."/>
            <person name="Hellsten U."/>
            <person name="Hyten D.L."/>
            <person name="Jia G."/>
            <person name="Kelly J.D."/>
            <person name="Kudrna D."/>
            <person name="Lee R."/>
            <person name="Richard M.M."/>
            <person name="Miklas P.N."/>
            <person name="Osorno J.M."/>
            <person name="Rodrigues J."/>
            <person name="Thareau V."/>
            <person name="Urrea C.A."/>
            <person name="Wang M."/>
            <person name="Yu Y."/>
            <person name="Zhang M."/>
            <person name="Wing R.A."/>
            <person name="Cregan P.B."/>
            <person name="Rokhsar D.S."/>
            <person name="Jackson S.A."/>
        </authorList>
    </citation>
    <scope>NUCLEOTIDE SEQUENCE [LARGE SCALE GENOMIC DNA]</scope>
    <source>
        <strain evidence="18">cv. G19833</strain>
    </source>
</reference>
<dbReference type="EC" id="2.7.7.19" evidence="5"/>
<keyword evidence="8" id="KW-0548">Nucleotidyltransferase</keyword>
<evidence type="ECO:0000256" key="9">
    <source>
        <dbReference type="ARBA" id="ARBA00022723"/>
    </source>
</evidence>
<accession>V7BQQ2</accession>
<dbReference type="InterPro" id="IPR048840">
    <property type="entry name" value="PolA_pol_NTPase"/>
</dbReference>
<evidence type="ECO:0000256" key="10">
    <source>
        <dbReference type="ARBA" id="ARBA00022741"/>
    </source>
</evidence>
<evidence type="ECO:0000256" key="4">
    <source>
        <dbReference type="ARBA" id="ARBA00010912"/>
    </source>
</evidence>
<gene>
    <name evidence="17" type="ORF">PHAVU_006G119900g</name>
</gene>
<dbReference type="GO" id="GO:1990817">
    <property type="term" value="F:poly(A) RNA polymerase activity"/>
    <property type="evidence" value="ECO:0007669"/>
    <property type="project" value="UniProtKB-EC"/>
</dbReference>
<dbReference type="Proteomes" id="UP000000226">
    <property type="component" value="Chromosome 6"/>
</dbReference>
<dbReference type="GO" id="GO:0005524">
    <property type="term" value="F:ATP binding"/>
    <property type="evidence" value="ECO:0007669"/>
    <property type="project" value="UniProtKB-KW"/>
</dbReference>
<keyword evidence="9" id="KW-0479">Metal-binding</keyword>
<dbReference type="InterPro" id="IPR043519">
    <property type="entry name" value="NT_sf"/>
</dbReference>
<feature type="transmembrane region" description="Helical" evidence="14">
    <location>
        <begin position="361"/>
        <end position="383"/>
    </location>
</feature>
<evidence type="ECO:0000256" key="12">
    <source>
        <dbReference type="ARBA" id="ARBA00022842"/>
    </source>
</evidence>
<dbReference type="CDD" id="cd05402">
    <property type="entry name" value="NT_PAP_TUTase"/>
    <property type="match status" value="1"/>
</dbReference>
<keyword evidence="18" id="KW-1185">Reference proteome</keyword>
<keyword evidence="10" id="KW-0547">Nucleotide-binding</keyword>
<feature type="domain" description="Poly(A) polymerase central" evidence="15">
    <location>
        <begin position="346"/>
        <end position="480"/>
    </location>
</feature>
<evidence type="ECO:0000259" key="15">
    <source>
        <dbReference type="Pfam" id="PF04928"/>
    </source>
</evidence>
<dbReference type="Gene3D" id="1.10.1410.10">
    <property type="match status" value="1"/>
</dbReference>
<organism evidence="17 18">
    <name type="scientific">Phaseolus vulgaris</name>
    <name type="common">Kidney bean</name>
    <name type="synonym">French bean</name>
    <dbReference type="NCBI Taxonomy" id="3885"/>
    <lineage>
        <taxon>Eukaryota</taxon>
        <taxon>Viridiplantae</taxon>
        <taxon>Streptophyta</taxon>
        <taxon>Embryophyta</taxon>
        <taxon>Tracheophyta</taxon>
        <taxon>Spermatophyta</taxon>
        <taxon>Magnoliopsida</taxon>
        <taxon>eudicotyledons</taxon>
        <taxon>Gunneridae</taxon>
        <taxon>Pentapetalae</taxon>
        <taxon>rosids</taxon>
        <taxon>fabids</taxon>
        <taxon>Fabales</taxon>
        <taxon>Fabaceae</taxon>
        <taxon>Papilionoideae</taxon>
        <taxon>50 kb inversion clade</taxon>
        <taxon>NPAAA clade</taxon>
        <taxon>indigoferoid/millettioid clade</taxon>
        <taxon>Phaseoleae</taxon>
        <taxon>Phaseolus</taxon>
    </lineage>
</organism>
<comment type="subcellular location">
    <subcellularLocation>
        <location evidence="3">Nucleus</location>
    </subcellularLocation>
</comment>
<evidence type="ECO:0000256" key="6">
    <source>
        <dbReference type="ARBA" id="ARBA00022664"/>
    </source>
</evidence>
<dbReference type="PANTHER" id="PTHR10682:SF33">
    <property type="entry name" value="NUCLEAR POLY(A) POLYMERASE 3"/>
    <property type="match status" value="1"/>
</dbReference>
<evidence type="ECO:0000256" key="2">
    <source>
        <dbReference type="ARBA" id="ARBA00001946"/>
    </source>
</evidence>
<keyword evidence="11" id="KW-0067">ATP-binding</keyword>
<dbReference type="SMR" id="V7BQQ2"/>
<proteinExistence type="inferred from homology"/>
<evidence type="ECO:0000256" key="3">
    <source>
        <dbReference type="ARBA" id="ARBA00004123"/>
    </source>
</evidence>
<dbReference type="SUPFAM" id="SSF55003">
    <property type="entry name" value="PAP/Archaeal CCA-adding enzyme, C-terminal domain"/>
    <property type="match status" value="1"/>
</dbReference>
<dbReference type="Pfam" id="PF20750">
    <property type="entry name" value="PAP_NTPase"/>
    <property type="match status" value="1"/>
</dbReference>
<dbReference type="GO" id="GO:0031123">
    <property type="term" value="P:RNA 3'-end processing"/>
    <property type="evidence" value="ECO:0007669"/>
    <property type="project" value="InterPro"/>
</dbReference>
<comment type="cofactor">
    <cofactor evidence="2">
        <name>Mg(2+)</name>
        <dbReference type="ChEBI" id="CHEBI:18420"/>
    </cofactor>
</comment>
<keyword evidence="14" id="KW-1133">Transmembrane helix</keyword>
<evidence type="ECO:0000256" key="1">
    <source>
        <dbReference type="ARBA" id="ARBA00001936"/>
    </source>
</evidence>
<comment type="similarity">
    <text evidence="4">Belongs to the poly(A) polymerase family.</text>
</comment>
<keyword evidence="12" id="KW-0460">Magnesium</keyword>
<evidence type="ECO:0000256" key="8">
    <source>
        <dbReference type="ARBA" id="ARBA00022695"/>
    </source>
</evidence>
<feature type="transmembrane region" description="Helical" evidence="14">
    <location>
        <begin position="49"/>
        <end position="75"/>
    </location>
</feature>
<keyword evidence="7" id="KW-0808">Transferase</keyword>
<dbReference type="GO" id="GO:0046872">
    <property type="term" value="F:metal ion binding"/>
    <property type="evidence" value="ECO:0007669"/>
    <property type="project" value="UniProtKB-KW"/>
</dbReference>
<keyword evidence="13" id="KW-0539">Nucleus</keyword>